<evidence type="ECO:0000313" key="3">
    <source>
        <dbReference type="Proteomes" id="UP000003113"/>
    </source>
</evidence>
<dbReference type="AlphaFoldDB" id="H0F5A8"/>
<gene>
    <name evidence="2" type="ORF">KYC_09756</name>
</gene>
<accession>H0F5A8</accession>
<reference evidence="2 3" key="1">
    <citation type="journal article" date="2012" name="J. Bacteriol.">
        <title>Genome sequence of the highly efficient arsenite-oxidizing bacterium Achromobacter arsenitoxydans SY8.</title>
        <authorList>
            <person name="Li X."/>
            <person name="Hu Y."/>
            <person name="Gong J."/>
            <person name="Lin Y."/>
            <person name="Johnstone L."/>
            <person name="Rensing C."/>
            <person name="Wang G."/>
        </authorList>
    </citation>
    <scope>NUCLEOTIDE SEQUENCE [LARGE SCALE GENOMIC DNA]</scope>
    <source>
        <strain evidence="2 3">SY8</strain>
    </source>
</reference>
<comment type="caution">
    <text evidence="2">The sequence shown here is derived from an EMBL/GenBank/DDBJ whole genome shotgun (WGS) entry which is preliminary data.</text>
</comment>
<protein>
    <recommendedName>
        <fullName evidence="1">Tlde1 domain-containing protein</fullName>
    </recommendedName>
</protein>
<dbReference type="InterPro" id="IPR021225">
    <property type="entry name" value="Tlde1_dom"/>
</dbReference>
<keyword evidence="3" id="KW-1185">Reference proteome</keyword>
<dbReference type="EMBL" id="AGUF01000040">
    <property type="protein sequence ID" value="EHK66422.1"/>
    <property type="molecule type" value="Genomic_DNA"/>
</dbReference>
<dbReference type="Pfam" id="PF10908">
    <property type="entry name" value="Tlde1_dom"/>
    <property type="match status" value="1"/>
</dbReference>
<dbReference type="OrthoDB" id="3034895at2"/>
<organism evidence="2 3">
    <name type="scientific">Achromobacter arsenitoxydans SY8</name>
    <dbReference type="NCBI Taxonomy" id="477184"/>
    <lineage>
        <taxon>Bacteria</taxon>
        <taxon>Pseudomonadati</taxon>
        <taxon>Pseudomonadota</taxon>
        <taxon>Betaproteobacteria</taxon>
        <taxon>Burkholderiales</taxon>
        <taxon>Alcaligenaceae</taxon>
        <taxon>Achromobacter</taxon>
    </lineage>
</organism>
<dbReference type="Proteomes" id="UP000003113">
    <property type="component" value="Unassembled WGS sequence"/>
</dbReference>
<sequence>MFEWDFLLNSQPMSKLKGRGLSVDAFSGREGHFNECESACLRNVGPIPAGKYYIVDRPSGGLRGAVNTWVGGRWDWFALFAQDSKVDDWVFCREVERGNFRLHPKGRRGISEGCITVERESDFTAVRKILLKSEGASIPGSSLKAYGIVNVRCARAS</sequence>
<evidence type="ECO:0000259" key="1">
    <source>
        <dbReference type="Pfam" id="PF10908"/>
    </source>
</evidence>
<name>H0F5A8_9BURK</name>
<dbReference type="eggNOG" id="ENOG502ZCJ5">
    <property type="taxonomic scope" value="Bacteria"/>
</dbReference>
<proteinExistence type="predicted"/>
<feature type="domain" description="Tlde1" evidence="1">
    <location>
        <begin position="23"/>
        <end position="140"/>
    </location>
</feature>
<evidence type="ECO:0000313" key="2">
    <source>
        <dbReference type="EMBL" id="EHK66422.1"/>
    </source>
</evidence>